<organism evidence="3 4">
    <name type="scientific">Coniosporium apollinis</name>
    <dbReference type="NCBI Taxonomy" id="61459"/>
    <lineage>
        <taxon>Eukaryota</taxon>
        <taxon>Fungi</taxon>
        <taxon>Dikarya</taxon>
        <taxon>Ascomycota</taxon>
        <taxon>Pezizomycotina</taxon>
        <taxon>Dothideomycetes</taxon>
        <taxon>Dothideomycetes incertae sedis</taxon>
        <taxon>Coniosporium</taxon>
    </lineage>
</organism>
<evidence type="ECO:0000313" key="3">
    <source>
        <dbReference type="EMBL" id="KAJ9656777.1"/>
    </source>
</evidence>
<dbReference type="Pfam" id="PF01425">
    <property type="entry name" value="Amidase"/>
    <property type="match status" value="1"/>
</dbReference>
<gene>
    <name evidence="3" type="ORF">H2201_008429</name>
</gene>
<dbReference type="InterPro" id="IPR049756">
    <property type="entry name" value="PlcA-like_dom"/>
</dbReference>
<evidence type="ECO:0000259" key="2">
    <source>
        <dbReference type="Pfam" id="PF01425"/>
    </source>
</evidence>
<dbReference type="PANTHER" id="PTHR42678">
    <property type="entry name" value="AMIDASE"/>
    <property type="match status" value="1"/>
</dbReference>
<feature type="domain" description="Amidase" evidence="2">
    <location>
        <begin position="656"/>
        <end position="963"/>
    </location>
</feature>
<feature type="compositionally biased region" description="Polar residues" evidence="1">
    <location>
        <begin position="1"/>
        <end position="12"/>
    </location>
</feature>
<dbReference type="SUPFAM" id="SSF75304">
    <property type="entry name" value="Amidase signature (AS) enzymes"/>
    <property type="match status" value="1"/>
</dbReference>
<dbReference type="Gene3D" id="3.90.1300.10">
    <property type="entry name" value="Amidase signature (AS) domain"/>
    <property type="match status" value="1"/>
</dbReference>
<name>A0ABQ9NI65_9PEZI</name>
<keyword evidence="4" id="KW-1185">Reference proteome</keyword>
<dbReference type="Proteomes" id="UP001172684">
    <property type="component" value="Unassembled WGS sequence"/>
</dbReference>
<dbReference type="InterPro" id="IPR023631">
    <property type="entry name" value="Amidase_dom"/>
</dbReference>
<dbReference type="CDD" id="cd22893">
    <property type="entry name" value="PlcA-like"/>
    <property type="match status" value="1"/>
</dbReference>
<reference evidence="3" key="1">
    <citation type="submission" date="2022-10" db="EMBL/GenBank/DDBJ databases">
        <title>Culturing micro-colonial fungi from biological soil crusts in the Mojave desert and describing Neophaeococcomyces mojavensis, and introducing the new genera and species Taxawa tesnikishii.</title>
        <authorList>
            <person name="Kurbessoian T."/>
            <person name="Stajich J.E."/>
        </authorList>
    </citation>
    <scope>NUCLEOTIDE SEQUENCE</scope>
    <source>
        <strain evidence="3">TK_1</strain>
    </source>
</reference>
<evidence type="ECO:0000313" key="4">
    <source>
        <dbReference type="Proteomes" id="UP001172684"/>
    </source>
</evidence>
<dbReference type="PANTHER" id="PTHR42678:SF37">
    <property type="entry name" value="AMIDASE C869.01-RELATED"/>
    <property type="match status" value="1"/>
</dbReference>
<evidence type="ECO:0000256" key="1">
    <source>
        <dbReference type="SAM" id="MobiDB-lite"/>
    </source>
</evidence>
<comment type="caution">
    <text evidence="3">The sequence shown here is derived from an EMBL/GenBank/DDBJ whole genome shotgun (WGS) entry which is preliminary data.</text>
</comment>
<accession>A0ABQ9NI65</accession>
<feature type="region of interest" description="Disordered" evidence="1">
    <location>
        <begin position="1"/>
        <end position="21"/>
    </location>
</feature>
<proteinExistence type="predicted"/>
<dbReference type="EMBL" id="JAPDRL010000116">
    <property type="protein sequence ID" value="KAJ9656777.1"/>
    <property type="molecule type" value="Genomic_DNA"/>
</dbReference>
<protein>
    <recommendedName>
        <fullName evidence="2">Amidase domain-containing protein</fullName>
    </recommendedName>
</protein>
<sequence>MRSQENEIQTGIRNGEDPAQDARNAYSAGHLAALAQGERARTSGSTSDLKEAYFMEAFAQHFLTDLFSTGHMRTPRRVLHEPYSDVDPPPDGPDYPDLDLWPADACAQIMHNEDSANGLWVSNSLGETWAAYGDRQLWSGKAARNRLQVTKAAQAGVDEVWQAYLSGNSLKVSDFAALKMTPDFSNLTYPADYVPLFEWSATDPDILRRRANLDERNISAFKEYSISSLGDREWQRILDTIQNSSVVQSMHPFTLSFLSSTKVWHFRSPNDDTLIVNNYGPVDAAEFEKYWSMEAQYNIQLPQIAGSTSWASVQSLGHGIHSLVGRLRPPNKEFTTARHIAVRAVQDEKGASVELAWVQHVKDQDDAWTLGDIVYGRFSRDSRDVAMIKHWFTGPRGTTKLELWVIAASLNTPPIRVDPNLPCTPMNFLLGYKMHTRDNHETFVGFGYNNISSTSTWQFFSWSSNYSKRHVSTVSEAIGVPAQALLSGSLGASDGDNRIIRIFYGQDHPNPDSLDIDILHPVRSSSGRVSIPDPPISRSFPVTWEAVSEEDYLFWFLSDVNQDGRIDLVALVSLENQFTVLVFPGLRNGTFGTPVVSEITLDPDRGSLMSAPWMRIIKVSQAEYTYTSGSRNVANDRTKGLDYDSQQPIRSFDSQTTDAAIMMFFDNYDFLAIAAALDAERAAGHVRGPLHGIPFLVKDNMATKDHMETTAGSLALLGSVVPRDAHVVRLLRQAGAVLFGKATLSEWADMRSNNYSIGYSARGGQARSPYNLTLNPGGSSSGSAAAVAANVAMFTLGTETDGSVIQPAERNGVVGIKPTVGLTSRAGVVPESVHQDTVGPFARTVRDATYVLDAIYGIDSRDNYTLAQEGQTPVGGYVQFLTNREALRGATFGLPWESFWVRADAAQQAILLELIELIREAGATIINGTELPNYELMVSPTGWNWDWGSARGYPNESDTVVKVDFYNNIRDYLAELDNTDIRSLEDIVAYNYANDGTEGGHPWPFGHPAFYSGQDGLLVSLESRGIMDETYYQALEFCQTQTRELGIDAALNYNGTRLSALLVPSNVGQTFQIAAQAGYPMITVPAGVHSSTGMPFGLALMDTAWSEANLVKWASAIEDLQFSSGTQNKRFLPKWHRHLERNVPIRYL</sequence>
<dbReference type="InterPro" id="IPR036928">
    <property type="entry name" value="AS_sf"/>
</dbReference>